<name>A0A426ZCZ1_ENSVE</name>
<sequence length="70" mass="7549">MAVDFDDDIRLAKKEAIVLSTAAAYGRFHSGRGSGYGCGGDYEREAFESSDHYSDGSSDRAMAEIAIYST</sequence>
<reference evidence="1 2" key="1">
    <citation type="journal article" date="2014" name="Agronomy (Basel)">
        <title>A Draft Genome Sequence for Ensete ventricosum, the Drought-Tolerant Tree Against Hunger.</title>
        <authorList>
            <person name="Harrison J."/>
            <person name="Moore K.A."/>
            <person name="Paszkiewicz K."/>
            <person name="Jones T."/>
            <person name="Grant M."/>
            <person name="Ambacheew D."/>
            <person name="Muzemil S."/>
            <person name="Studholme D.J."/>
        </authorList>
    </citation>
    <scope>NUCLEOTIDE SEQUENCE [LARGE SCALE GENOMIC DNA]</scope>
</reference>
<evidence type="ECO:0000313" key="1">
    <source>
        <dbReference type="EMBL" id="RRT61844.1"/>
    </source>
</evidence>
<dbReference type="EMBL" id="AMZH03007224">
    <property type="protein sequence ID" value="RRT61844.1"/>
    <property type="molecule type" value="Genomic_DNA"/>
</dbReference>
<protein>
    <submittedName>
        <fullName evidence="1">Uncharacterized protein</fullName>
    </submittedName>
</protein>
<proteinExistence type="predicted"/>
<gene>
    <name evidence="1" type="ORF">B296_00038362</name>
</gene>
<dbReference type="AlphaFoldDB" id="A0A426ZCZ1"/>
<dbReference type="Proteomes" id="UP000287651">
    <property type="component" value="Unassembled WGS sequence"/>
</dbReference>
<evidence type="ECO:0000313" key="2">
    <source>
        <dbReference type="Proteomes" id="UP000287651"/>
    </source>
</evidence>
<accession>A0A426ZCZ1</accession>
<organism evidence="1 2">
    <name type="scientific">Ensete ventricosum</name>
    <name type="common">Abyssinian banana</name>
    <name type="synonym">Musa ensete</name>
    <dbReference type="NCBI Taxonomy" id="4639"/>
    <lineage>
        <taxon>Eukaryota</taxon>
        <taxon>Viridiplantae</taxon>
        <taxon>Streptophyta</taxon>
        <taxon>Embryophyta</taxon>
        <taxon>Tracheophyta</taxon>
        <taxon>Spermatophyta</taxon>
        <taxon>Magnoliopsida</taxon>
        <taxon>Liliopsida</taxon>
        <taxon>Zingiberales</taxon>
        <taxon>Musaceae</taxon>
        <taxon>Ensete</taxon>
    </lineage>
</organism>
<comment type="caution">
    <text evidence="1">The sequence shown here is derived from an EMBL/GenBank/DDBJ whole genome shotgun (WGS) entry which is preliminary data.</text>
</comment>